<gene>
    <name evidence="7" type="ORF">DFA_10245</name>
</gene>
<dbReference type="KEGG" id="dfa:DFA_10245"/>
<dbReference type="Pfam" id="PF00805">
    <property type="entry name" value="Pentapeptide"/>
    <property type="match status" value="1"/>
</dbReference>
<evidence type="ECO:0000259" key="6">
    <source>
        <dbReference type="PROSITE" id="PS50089"/>
    </source>
</evidence>
<evidence type="ECO:0000313" key="7">
    <source>
        <dbReference type="EMBL" id="EGG15410.1"/>
    </source>
</evidence>
<dbReference type="Gene3D" id="2.160.20.80">
    <property type="entry name" value="E3 ubiquitin-protein ligase SopA"/>
    <property type="match status" value="1"/>
</dbReference>
<feature type="compositionally biased region" description="Low complexity" evidence="5">
    <location>
        <begin position="158"/>
        <end position="189"/>
    </location>
</feature>
<dbReference type="OMA" id="NMTINAY"/>
<keyword evidence="8" id="KW-1185">Reference proteome</keyword>
<sequence length="663" mass="73492">MADLPFTYDDESKVDESIECPICYCPLIDPVEHSSYQSQCVHMFCRACVGKLDKCPFCRMAVEKWEAVALTPSTQRFIFGPLAELKVTCSSCTMPTTRKEIVKHVETCGIKLPSGFVPVAVNTHAANNTNNANNGQGFIQQIGSTTRNIIQSFRGTGQNQNNQNNNQNNNNNNNPTTNNNQNNQQQQQQLPDTNAINNGNNNDGNQHMTIQQIPIQQQQQQPQQIPIQQPQQQIPPYLQQPQQQIPPYQQQPYQQQQQQQQQIPSAPRYIQGQSFNDHNSVTVQSQSIVPSTVVPISSIYTAPQMNNPVYSPYTPYSPYGHANSRTYNTYYGGGSAMGGVGYSSNYPPPPSSIYVAPPAHLQQQQQQSVYTPNNINNYGTGKPSYPPPPVYSFHNTAAQTSAFNNPSQMQSSVFMAPSLPSHLSFDTSLALSATASLMPEPPKTFSPKTIEYAGQVYLEGEVLANRKFNGSLFSGIEMKHCNIVAAQFVNCFFENCQFDTCDFQQSIFIDCVFDSCTLSLCNMSMSEHQNTYFHLCTTGETNMFGIKTSKLNFGNCTLNSTNFAQAQLAGALFQTSYLTNCNFSSAHMYNTDLSSSKQISCLFKDANYNPTILINNNSHITGNNINSDGSVISSVNNNPSMVHHINLNSNPSPQPTALKYTFK</sequence>
<evidence type="ECO:0000256" key="1">
    <source>
        <dbReference type="ARBA" id="ARBA00022723"/>
    </source>
</evidence>
<feature type="compositionally biased region" description="Low complexity" evidence="5">
    <location>
        <begin position="240"/>
        <end position="264"/>
    </location>
</feature>
<dbReference type="InterPro" id="IPR017907">
    <property type="entry name" value="Znf_RING_CS"/>
</dbReference>
<evidence type="ECO:0000313" key="8">
    <source>
        <dbReference type="Proteomes" id="UP000007797"/>
    </source>
</evidence>
<keyword evidence="1" id="KW-0479">Metal-binding</keyword>
<dbReference type="GO" id="GO:0008270">
    <property type="term" value="F:zinc ion binding"/>
    <property type="evidence" value="ECO:0007669"/>
    <property type="project" value="UniProtKB-KW"/>
</dbReference>
<dbReference type="Gene3D" id="3.30.40.10">
    <property type="entry name" value="Zinc/RING finger domain, C3HC4 (zinc finger)"/>
    <property type="match status" value="1"/>
</dbReference>
<feature type="domain" description="RING-type" evidence="6">
    <location>
        <begin position="20"/>
        <end position="59"/>
    </location>
</feature>
<dbReference type="GO" id="GO:0000209">
    <property type="term" value="P:protein polyubiquitination"/>
    <property type="evidence" value="ECO:0007669"/>
    <property type="project" value="TreeGrafter"/>
</dbReference>
<proteinExistence type="predicted"/>
<dbReference type="Proteomes" id="UP000007797">
    <property type="component" value="Unassembled WGS sequence"/>
</dbReference>
<feature type="compositionally biased region" description="Low complexity" evidence="5">
    <location>
        <begin position="197"/>
        <end position="207"/>
    </location>
</feature>
<keyword evidence="3" id="KW-0862">Zinc</keyword>
<dbReference type="InterPro" id="IPR001646">
    <property type="entry name" value="5peptide_repeat"/>
</dbReference>
<protein>
    <recommendedName>
        <fullName evidence="6">RING-type domain-containing protein</fullName>
    </recommendedName>
</protein>
<dbReference type="EMBL" id="GL883026">
    <property type="protein sequence ID" value="EGG15410.1"/>
    <property type="molecule type" value="Genomic_DNA"/>
</dbReference>
<dbReference type="PANTHER" id="PTHR46016">
    <property type="entry name" value="ZINC FINGER, RING/FYVE/PHD-TYPE"/>
    <property type="match status" value="1"/>
</dbReference>
<dbReference type="GO" id="GO:0006511">
    <property type="term" value="P:ubiquitin-dependent protein catabolic process"/>
    <property type="evidence" value="ECO:0007669"/>
    <property type="project" value="TreeGrafter"/>
</dbReference>
<feature type="region of interest" description="Disordered" evidence="5">
    <location>
        <begin position="240"/>
        <end position="265"/>
    </location>
</feature>
<dbReference type="InterPro" id="IPR001841">
    <property type="entry name" value="Znf_RING"/>
</dbReference>
<dbReference type="GO" id="GO:0061630">
    <property type="term" value="F:ubiquitin protein ligase activity"/>
    <property type="evidence" value="ECO:0007669"/>
    <property type="project" value="TreeGrafter"/>
</dbReference>
<keyword evidence="2 4" id="KW-0863">Zinc-finger</keyword>
<feature type="region of interest" description="Disordered" evidence="5">
    <location>
        <begin position="155"/>
        <end position="207"/>
    </location>
</feature>
<dbReference type="AlphaFoldDB" id="F4Q9P1"/>
<dbReference type="InterPro" id="IPR013083">
    <property type="entry name" value="Znf_RING/FYVE/PHD"/>
</dbReference>
<dbReference type="PROSITE" id="PS00518">
    <property type="entry name" value="ZF_RING_1"/>
    <property type="match status" value="1"/>
</dbReference>
<accession>F4Q9P1</accession>
<reference evidence="8" key="1">
    <citation type="journal article" date="2011" name="Genome Res.">
        <title>Phylogeny-wide analysis of social amoeba genomes highlights ancient origins for complex intercellular communication.</title>
        <authorList>
            <person name="Heidel A.J."/>
            <person name="Lawal H.M."/>
            <person name="Felder M."/>
            <person name="Schilde C."/>
            <person name="Helps N.R."/>
            <person name="Tunggal B."/>
            <person name="Rivero F."/>
            <person name="John U."/>
            <person name="Schleicher M."/>
            <person name="Eichinger L."/>
            <person name="Platzer M."/>
            <person name="Noegel A.A."/>
            <person name="Schaap P."/>
            <person name="Gloeckner G."/>
        </authorList>
    </citation>
    <scope>NUCLEOTIDE SEQUENCE [LARGE SCALE GENOMIC DNA]</scope>
    <source>
        <strain evidence="8">SH3</strain>
    </source>
</reference>
<dbReference type="OrthoDB" id="20668at2759"/>
<dbReference type="SUPFAM" id="SSF141571">
    <property type="entry name" value="Pentapeptide repeat-like"/>
    <property type="match status" value="1"/>
</dbReference>
<organism evidence="7 8">
    <name type="scientific">Cavenderia fasciculata</name>
    <name type="common">Slime mold</name>
    <name type="synonym">Dictyostelium fasciculatum</name>
    <dbReference type="NCBI Taxonomy" id="261658"/>
    <lineage>
        <taxon>Eukaryota</taxon>
        <taxon>Amoebozoa</taxon>
        <taxon>Evosea</taxon>
        <taxon>Eumycetozoa</taxon>
        <taxon>Dictyostelia</taxon>
        <taxon>Acytosteliales</taxon>
        <taxon>Cavenderiaceae</taxon>
        <taxon>Cavenderia</taxon>
    </lineage>
</organism>
<dbReference type="SUPFAM" id="SSF57850">
    <property type="entry name" value="RING/U-box"/>
    <property type="match status" value="1"/>
</dbReference>
<evidence type="ECO:0000256" key="4">
    <source>
        <dbReference type="PROSITE-ProRule" id="PRU00175"/>
    </source>
</evidence>
<dbReference type="RefSeq" id="XP_004354152.1">
    <property type="nucleotide sequence ID" value="XM_004354100.1"/>
</dbReference>
<dbReference type="PROSITE" id="PS50089">
    <property type="entry name" value="ZF_RING_2"/>
    <property type="match status" value="1"/>
</dbReference>
<evidence type="ECO:0000256" key="3">
    <source>
        <dbReference type="ARBA" id="ARBA00022833"/>
    </source>
</evidence>
<evidence type="ECO:0000256" key="5">
    <source>
        <dbReference type="SAM" id="MobiDB-lite"/>
    </source>
</evidence>
<evidence type="ECO:0000256" key="2">
    <source>
        <dbReference type="ARBA" id="ARBA00022771"/>
    </source>
</evidence>
<feature type="region of interest" description="Disordered" evidence="5">
    <location>
        <begin position="214"/>
        <end position="233"/>
    </location>
</feature>
<name>F4Q9P1_CACFS</name>
<dbReference type="GeneID" id="14867448"/>
<dbReference type="InterPro" id="IPR051438">
    <property type="entry name" value="RNF_E3_ubiq-protein_ligase"/>
</dbReference>
<dbReference type="PANTHER" id="PTHR46016:SF1">
    <property type="entry name" value="RING-TYPE DOMAIN-CONTAINING PROTEIN"/>
    <property type="match status" value="1"/>
</dbReference>